<dbReference type="GO" id="GO:0004721">
    <property type="term" value="F:phosphoprotein phosphatase activity"/>
    <property type="evidence" value="ECO:0007669"/>
    <property type="project" value="TreeGrafter"/>
</dbReference>
<feature type="transmembrane region" description="Helical" evidence="7">
    <location>
        <begin position="93"/>
        <end position="114"/>
    </location>
</feature>
<dbReference type="CDD" id="cd00075">
    <property type="entry name" value="HATPase"/>
    <property type="match status" value="1"/>
</dbReference>
<dbReference type="GO" id="GO:0000155">
    <property type="term" value="F:phosphorelay sensor kinase activity"/>
    <property type="evidence" value="ECO:0007669"/>
    <property type="project" value="TreeGrafter"/>
</dbReference>
<keyword evidence="7" id="KW-0812">Transmembrane</keyword>
<feature type="transmembrane region" description="Helical" evidence="7">
    <location>
        <begin position="199"/>
        <end position="220"/>
    </location>
</feature>
<dbReference type="InterPro" id="IPR004358">
    <property type="entry name" value="Sig_transdc_His_kin-like_C"/>
</dbReference>
<dbReference type="PROSITE" id="PS50109">
    <property type="entry name" value="HIS_KIN"/>
    <property type="match status" value="1"/>
</dbReference>
<dbReference type="InterPro" id="IPR031621">
    <property type="entry name" value="HisKA_7TM"/>
</dbReference>
<keyword evidence="7" id="KW-0472">Membrane</keyword>
<feature type="transmembrane region" description="Helical" evidence="7">
    <location>
        <begin position="167"/>
        <end position="187"/>
    </location>
</feature>
<name>A0A1Q6DW93_METT1</name>
<dbReference type="Pfam" id="PF02518">
    <property type="entry name" value="HATPase_c"/>
    <property type="match status" value="1"/>
</dbReference>
<dbReference type="SMART" id="SM00387">
    <property type="entry name" value="HATPase_c"/>
    <property type="match status" value="1"/>
</dbReference>
<dbReference type="InterPro" id="IPR036890">
    <property type="entry name" value="HATPase_C_sf"/>
</dbReference>
<protein>
    <recommendedName>
        <fullName evidence="2">histidine kinase</fullName>
        <ecNumber evidence="2">2.7.13.3</ecNumber>
    </recommendedName>
</protein>
<dbReference type="Pfam" id="PF16927">
    <property type="entry name" value="HisKA_7TM"/>
    <property type="match status" value="1"/>
</dbReference>
<evidence type="ECO:0000256" key="1">
    <source>
        <dbReference type="ARBA" id="ARBA00000085"/>
    </source>
</evidence>
<comment type="caution">
    <text evidence="9">The sequence shown here is derived from an EMBL/GenBank/DDBJ whole genome shotgun (WGS) entry which is preliminary data.</text>
</comment>
<dbReference type="InterPro" id="IPR050351">
    <property type="entry name" value="BphY/WalK/GraS-like"/>
</dbReference>
<feature type="transmembrane region" description="Helical" evidence="7">
    <location>
        <begin position="28"/>
        <end position="49"/>
    </location>
</feature>
<dbReference type="Gene3D" id="1.10.287.130">
    <property type="match status" value="1"/>
</dbReference>
<dbReference type="PANTHER" id="PTHR45453:SF1">
    <property type="entry name" value="PHOSPHATE REGULON SENSOR PROTEIN PHOR"/>
    <property type="match status" value="1"/>
</dbReference>
<keyword evidence="3" id="KW-0597">Phosphoprotein</keyword>
<feature type="domain" description="Histidine kinase" evidence="8">
    <location>
        <begin position="362"/>
        <end position="566"/>
    </location>
</feature>
<feature type="transmembrane region" description="Helical" evidence="7">
    <location>
        <begin position="126"/>
        <end position="147"/>
    </location>
</feature>
<keyword evidence="10" id="KW-1185">Reference proteome</keyword>
<evidence type="ECO:0000256" key="6">
    <source>
        <dbReference type="ARBA" id="ARBA00023012"/>
    </source>
</evidence>
<keyword evidence="4" id="KW-0808">Transferase</keyword>
<evidence type="ECO:0000256" key="7">
    <source>
        <dbReference type="SAM" id="Phobius"/>
    </source>
</evidence>
<proteinExistence type="predicted"/>
<feature type="transmembrane region" description="Helical" evidence="7">
    <location>
        <begin position="61"/>
        <end position="81"/>
    </location>
</feature>
<evidence type="ECO:0000256" key="4">
    <source>
        <dbReference type="ARBA" id="ARBA00022679"/>
    </source>
</evidence>
<evidence type="ECO:0000256" key="2">
    <source>
        <dbReference type="ARBA" id="ARBA00012438"/>
    </source>
</evidence>
<keyword evidence="7" id="KW-1133">Transmembrane helix</keyword>
<evidence type="ECO:0000256" key="5">
    <source>
        <dbReference type="ARBA" id="ARBA00022777"/>
    </source>
</evidence>
<evidence type="ECO:0000313" key="9">
    <source>
        <dbReference type="EMBL" id="OKY78616.1"/>
    </source>
</evidence>
<comment type="catalytic activity">
    <reaction evidence="1">
        <text>ATP + protein L-histidine = ADP + protein N-phospho-L-histidine.</text>
        <dbReference type="EC" id="2.7.13.3"/>
    </reaction>
</comment>
<dbReference type="InterPro" id="IPR005467">
    <property type="entry name" value="His_kinase_dom"/>
</dbReference>
<evidence type="ECO:0000259" key="8">
    <source>
        <dbReference type="PROSITE" id="PS50109"/>
    </source>
</evidence>
<dbReference type="AlphaFoldDB" id="A0A1Q6DW93"/>
<accession>A0A1Q6DW93</accession>
<dbReference type="GO" id="GO:0016036">
    <property type="term" value="P:cellular response to phosphate starvation"/>
    <property type="evidence" value="ECO:0007669"/>
    <property type="project" value="TreeGrafter"/>
</dbReference>
<dbReference type="InParanoid" id="A0A1Q6DW93"/>
<dbReference type="InterPro" id="IPR003594">
    <property type="entry name" value="HATPase_dom"/>
</dbReference>
<dbReference type="PRINTS" id="PR00344">
    <property type="entry name" value="BCTRLSENSOR"/>
</dbReference>
<keyword evidence="5 9" id="KW-0418">Kinase</keyword>
<dbReference type="SUPFAM" id="SSF55874">
    <property type="entry name" value="ATPase domain of HSP90 chaperone/DNA topoisomerase II/histidine kinase"/>
    <property type="match status" value="1"/>
</dbReference>
<dbReference type="EMBL" id="MSDW01000001">
    <property type="protein sequence ID" value="OKY78616.1"/>
    <property type="molecule type" value="Genomic_DNA"/>
</dbReference>
<dbReference type="STRING" id="1903181.BTN85_1113"/>
<sequence length="566" mass="64428">MYLLLSEVLWKLISNLNMIYLDLSNPIFLIYVLIFASAAVVCFWVSTQLDEVKGSDTRQGLYFLLISCGAWSASHVGFLLAPSRLLKVGFYEIGLLVGLIAVGAWLYFCSAYTNRVLHKKPQIKKLAIVVFVILAVVKLSNPVHHLYFSMEFASLPFPHLTVDNKILHLFTMGLAYGLSLVGYFMLLEKFDRVSYKSKSLIFLAGLTALPIIFDVIGYTSPYLIDITYEPIGVALFAVGVVLIYLNRFNEVKIAGSYKNPVIVLGPQNNIHEYNNRAKELFSNLENINSIGKSLGDIEPNLGEVLGKERKILEIELNNETRYYKVNQSPFAAGQEHLGKLIMFEDITEREKAKQREEFLHSLLRHDVQNKNQVIEGYLELLKEKKLPKEARKYIDKSLKATKESEDIIEKVRTLREIEEEEIKEIDINSLLKDVLRENRSRARDKGIKIKENDHDSNCRVKGGKLLKELFNNIIENSIKHSNANLIKVNYTENKEFCKISIEDNGKGIPEEKKDKIFQKGFKQGETGGTGLGLYLVKRIAKTYEGRVELAQSKNGGTKFNIYLKKV</sequence>
<organism evidence="9 10">
    <name type="scientific">Methanohalarchaeum thermophilum</name>
    <dbReference type="NCBI Taxonomy" id="1903181"/>
    <lineage>
        <taxon>Archaea</taxon>
        <taxon>Methanobacteriati</taxon>
        <taxon>Methanobacteriota</taxon>
        <taxon>Methanonatronarchaeia</taxon>
        <taxon>Methanonatronarchaeales</taxon>
        <taxon>Methanonatronarchaeaceae</taxon>
        <taxon>Candidatus Methanohalarchaeum</taxon>
    </lineage>
</organism>
<dbReference type="Gene3D" id="3.30.565.10">
    <property type="entry name" value="Histidine kinase-like ATPase, C-terminal domain"/>
    <property type="match status" value="1"/>
</dbReference>
<keyword evidence="6" id="KW-0902">Two-component regulatory system</keyword>
<evidence type="ECO:0000256" key="3">
    <source>
        <dbReference type="ARBA" id="ARBA00022553"/>
    </source>
</evidence>
<dbReference type="PANTHER" id="PTHR45453">
    <property type="entry name" value="PHOSPHATE REGULON SENSOR PROTEIN PHOR"/>
    <property type="match status" value="1"/>
</dbReference>
<dbReference type="GO" id="GO:0005886">
    <property type="term" value="C:plasma membrane"/>
    <property type="evidence" value="ECO:0007669"/>
    <property type="project" value="TreeGrafter"/>
</dbReference>
<dbReference type="Proteomes" id="UP000185744">
    <property type="component" value="Unassembled WGS sequence"/>
</dbReference>
<feature type="transmembrane region" description="Helical" evidence="7">
    <location>
        <begin position="226"/>
        <end position="245"/>
    </location>
</feature>
<dbReference type="EC" id="2.7.13.3" evidence="2"/>
<gene>
    <name evidence="9" type="ORF">BTN85_1113</name>
</gene>
<reference evidence="9" key="1">
    <citation type="submission" date="2016-12" db="EMBL/GenBank/DDBJ databases">
        <title>Discovery of methanogenic haloarchaea.</title>
        <authorList>
            <person name="Sorokin D.Y."/>
            <person name="Makarova K.S."/>
            <person name="Abbas B."/>
            <person name="Ferrer M."/>
            <person name="Golyshin P.N."/>
        </authorList>
    </citation>
    <scope>NUCLEOTIDE SEQUENCE [LARGE SCALE GENOMIC DNA]</scope>
    <source>
        <strain evidence="9">HMET1</strain>
    </source>
</reference>
<evidence type="ECO:0000313" key="10">
    <source>
        <dbReference type="Proteomes" id="UP000185744"/>
    </source>
</evidence>